<dbReference type="InterPro" id="IPR001196">
    <property type="entry name" value="Ribosomal_uL15_CS"/>
</dbReference>
<keyword evidence="4" id="KW-0699">rRNA-binding</keyword>
<dbReference type="InterPro" id="IPR021131">
    <property type="entry name" value="Ribosomal_uL15/eL18"/>
</dbReference>
<keyword evidence="2 4" id="KW-0689">Ribosomal protein</keyword>
<dbReference type="STRING" id="1166018.FAES_5320"/>
<feature type="compositionally biased region" description="Gly residues" evidence="6">
    <location>
        <begin position="21"/>
        <end position="31"/>
    </location>
</feature>
<evidence type="ECO:0000259" key="7">
    <source>
        <dbReference type="Pfam" id="PF00828"/>
    </source>
</evidence>
<dbReference type="NCBIfam" id="TIGR01071">
    <property type="entry name" value="rplO_bact"/>
    <property type="match status" value="1"/>
</dbReference>
<dbReference type="InterPro" id="IPR030878">
    <property type="entry name" value="Ribosomal_uL15"/>
</dbReference>
<dbReference type="PANTHER" id="PTHR12934">
    <property type="entry name" value="50S RIBOSOMAL PROTEIN L15"/>
    <property type="match status" value="1"/>
</dbReference>
<dbReference type="GO" id="GO:0006412">
    <property type="term" value="P:translation"/>
    <property type="evidence" value="ECO:0007669"/>
    <property type="project" value="UniProtKB-UniRule"/>
</dbReference>
<evidence type="ECO:0000256" key="1">
    <source>
        <dbReference type="ARBA" id="ARBA00007320"/>
    </source>
</evidence>
<dbReference type="GO" id="GO:0019843">
    <property type="term" value="F:rRNA binding"/>
    <property type="evidence" value="ECO:0007669"/>
    <property type="project" value="UniProtKB-UniRule"/>
</dbReference>
<evidence type="ECO:0000256" key="3">
    <source>
        <dbReference type="ARBA" id="ARBA00023274"/>
    </source>
</evidence>
<evidence type="ECO:0000256" key="2">
    <source>
        <dbReference type="ARBA" id="ARBA00022980"/>
    </source>
</evidence>
<dbReference type="KEGG" id="fae:FAES_5320"/>
<dbReference type="AlphaFoldDB" id="I0KGR6"/>
<dbReference type="PROSITE" id="PS00475">
    <property type="entry name" value="RIBOSOMAL_L15"/>
    <property type="match status" value="1"/>
</dbReference>
<dbReference type="SUPFAM" id="SSF52080">
    <property type="entry name" value="Ribosomal proteins L15p and L18e"/>
    <property type="match status" value="1"/>
</dbReference>
<gene>
    <name evidence="4" type="primary">rplO</name>
    <name evidence="8" type="ORF">FAES_5320</name>
</gene>
<dbReference type="eggNOG" id="COG0200">
    <property type="taxonomic scope" value="Bacteria"/>
</dbReference>
<dbReference type="Pfam" id="PF00828">
    <property type="entry name" value="Ribosomal_L27A"/>
    <property type="match status" value="1"/>
</dbReference>
<dbReference type="HOGENOM" id="CLU_055188_4_0_10"/>
<comment type="function">
    <text evidence="4">Binds to the 23S rRNA.</text>
</comment>
<comment type="similarity">
    <text evidence="1 4 5">Belongs to the universal ribosomal protein uL15 family.</text>
</comment>
<reference evidence="8 9" key="1">
    <citation type="journal article" date="2012" name="J. Bacteriol.">
        <title>Genome Sequence of Fibrella aestuarina BUZ 2T, a Filamentous Marine Bacterium.</title>
        <authorList>
            <person name="Filippini M."/>
            <person name="Qi W."/>
            <person name="Blom J."/>
            <person name="Goesmann A."/>
            <person name="Smits T.H."/>
            <person name="Bagheri H.C."/>
        </authorList>
    </citation>
    <scope>NUCLEOTIDE SEQUENCE [LARGE SCALE GENOMIC DNA]</scope>
    <source>
        <strain evidence="9">BUZ 2T</strain>
    </source>
</reference>
<sequence>MNLSNLTPAKGSVKERKRVGRGQGSGKGGTSTRGHKGAQSRSGYSRKLNFEGGQMPLQRRVPKFGFKNPTRVEYKPINLDVLQALATDANATVIDFAFLREHGFAGKNDLIKVLSRGEVTTALNVTAHAFSVAAKEAIEKAGGTVTVIEQVAKKEEASN</sequence>
<protein>
    <recommendedName>
        <fullName evidence="4">Large ribosomal subunit protein uL15</fullName>
    </recommendedName>
</protein>
<evidence type="ECO:0000256" key="5">
    <source>
        <dbReference type="RuleBase" id="RU003888"/>
    </source>
</evidence>
<evidence type="ECO:0000313" key="9">
    <source>
        <dbReference type="Proteomes" id="UP000011058"/>
    </source>
</evidence>
<evidence type="ECO:0000313" key="8">
    <source>
        <dbReference type="EMBL" id="CCH03319.1"/>
    </source>
</evidence>
<dbReference type="RefSeq" id="WP_015334416.1">
    <property type="nucleotide sequence ID" value="NC_020054.1"/>
</dbReference>
<organism evidence="8 9">
    <name type="scientific">Fibrella aestuarina BUZ 2</name>
    <dbReference type="NCBI Taxonomy" id="1166018"/>
    <lineage>
        <taxon>Bacteria</taxon>
        <taxon>Pseudomonadati</taxon>
        <taxon>Bacteroidota</taxon>
        <taxon>Cytophagia</taxon>
        <taxon>Cytophagales</taxon>
        <taxon>Spirosomataceae</taxon>
        <taxon>Fibrella</taxon>
    </lineage>
</organism>
<dbReference type="HAMAP" id="MF_01341">
    <property type="entry name" value="Ribosomal_uL15"/>
    <property type="match status" value="1"/>
</dbReference>
<dbReference type="Gene3D" id="3.100.10.10">
    <property type="match status" value="1"/>
</dbReference>
<name>I0KGR6_9BACT</name>
<dbReference type="PANTHER" id="PTHR12934:SF11">
    <property type="entry name" value="LARGE RIBOSOMAL SUBUNIT PROTEIN UL15M"/>
    <property type="match status" value="1"/>
</dbReference>
<dbReference type="EMBL" id="HE796683">
    <property type="protein sequence ID" value="CCH03319.1"/>
    <property type="molecule type" value="Genomic_DNA"/>
</dbReference>
<keyword evidence="4" id="KW-0694">RNA-binding</keyword>
<feature type="region of interest" description="Disordered" evidence="6">
    <location>
        <begin position="1"/>
        <end position="52"/>
    </location>
</feature>
<keyword evidence="9" id="KW-1185">Reference proteome</keyword>
<dbReference type="InterPro" id="IPR036227">
    <property type="entry name" value="Ribosomal_uL15/eL18_sf"/>
</dbReference>
<dbReference type="Proteomes" id="UP000011058">
    <property type="component" value="Chromosome"/>
</dbReference>
<proteinExistence type="inferred from homology"/>
<dbReference type="GO" id="GO:0022625">
    <property type="term" value="C:cytosolic large ribosomal subunit"/>
    <property type="evidence" value="ECO:0007669"/>
    <property type="project" value="TreeGrafter"/>
</dbReference>
<keyword evidence="3 4" id="KW-0687">Ribonucleoprotein</keyword>
<evidence type="ECO:0000256" key="6">
    <source>
        <dbReference type="SAM" id="MobiDB-lite"/>
    </source>
</evidence>
<accession>I0KGR6</accession>
<evidence type="ECO:0000256" key="4">
    <source>
        <dbReference type="HAMAP-Rule" id="MF_01341"/>
    </source>
</evidence>
<dbReference type="GO" id="GO:0003735">
    <property type="term" value="F:structural constituent of ribosome"/>
    <property type="evidence" value="ECO:0007669"/>
    <property type="project" value="InterPro"/>
</dbReference>
<dbReference type="InterPro" id="IPR005749">
    <property type="entry name" value="Ribosomal_uL15_bac-type"/>
</dbReference>
<dbReference type="PATRIC" id="fig|1166018.3.peg.2295"/>
<feature type="domain" description="Large ribosomal subunit protein uL15/eL18" evidence="7">
    <location>
        <begin position="76"/>
        <end position="146"/>
    </location>
</feature>
<comment type="subunit">
    <text evidence="4">Part of the 50S ribosomal subunit.</text>
</comment>
<dbReference type="OrthoDB" id="9810293at2"/>